<reference evidence="1" key="1">
    <citation type="journal article" date="2014" name="Front. Microbiol.">
        <title>High frequency of phylogenetically diverse reductive dehalogenase-homologous genes in deep subseafloor sedimentary metagenomes.</title>
        <authorList>
            <person name="Kawai M."/>
            <person name="Futagami T."/>
            <person name="Toyoda A."/>
            <person name="Takaki Y."/>
            <person name="Nishi S."/>
            <person name="Hori S."/>
            <person name="Arai W."/>
            <person name="Tsubouchi T."/>
            <person name="Morono Y."/>
            <person name="Uchiyama I."/>
            <person name="Ito T."/>
            <person name="Fujiyama A."/>
            <person name="Inagaki F."/>
            <person name="Takami H."/>
        </authorList>
    </citation>
    <scope>NUCLEOTIDE SEQUENCE</scope>
    <source>
        <strain evidence="1">Expedition CK06-06</strain>
    </source>
</reference>
<evidence type="ECO:0008006" key="2">
    <source>
        <dbReference type="Google" id="ProtNLM"/>
    </source>
</evidence>
<proteinExistence type="predicted"/>
<sequence>MVNFGKEAFSAWSIMYRLSEKGAQEWLSSRTLDGLVMGTRFNGKGRLKDESLIDPREGRQLRPNIWGGAGAAYGFDKDFFFNRFGGFNENFYGGGGDDNDATIRFSKLFDRNHQKKRPYHVIPDCTIYHLPHGDRKVVPKGVPGGGRQWDLMRKDPMGVTEKLLKANLGKREHPTLIK</sequence>
<dbReference type="Gene3D" id="3.90.550.10">
    <property type="entry name" value="Spore Coat Polysaccharide Biosynthesis Protein SpsA, Chain A"/>
    <property type="match status" value="1"/>
</dbReference>
<evidence type="ECO:0000313" key="1">
    <source>
        <dbReference type="EMBL" id="GAG94612.1"/>
    </source>
</evidence>
<dbReference type="EMBL" id="BART01027563">
    <property type="protein sequence ID" value="GAG94612.1"/>
    <property type="molecule type" value="Genomic_DNA"/>
</dbReference>
<accession>X1CNT6</accession>
<gene>
    <name evidence="1" type="ORF">S01H4_48845</name>
</gene>
<name>X1CNT6_9ZZZZ</name>
<comment type="caution">
    <text evidence="1">The sequence shown here is derived from an EMBL/GenBank/DDBJ whole genome shotgun (WGS) entry which is preliminary data.</text>
</comment>
<organism evidence="1">
    <name type="scientific">marine sediment metagenome</name>
    <dbReference type="NCBI Taxonomy" id="412755"/>
    <lineage>
        <taxon>unclassified sequences</taxon>
        <taxon>metagenomes</taxon>
        <taxon>ecological metagenomes</taxon>
    </lineage>
</organism>
<dbReference type="SUPFAM" id="SSF53448">
    <property type="entry name" value="Nucleotide-diphospho-sugar transferases"/>
    <property type="match status" value="1"/>
</dbReference>
<dbReference type="AlphaFoldDB" id="X1CNT6"/>
<dbReference type="InterPro" id="IPR029044">
    <property type="entry name" value="Nucleotide-diphossugar_trans"/>
</dbReference>
<protein>
    <recommendedName>
        <fullName evidence="2">Galactosyltransferase C-terminal domain-containing protein</fullName>
    </recommendedName>
</protein>